<gene>
    <name evidence="3" type="ORF">J07HQW1_00411</name>
</gene>
<organism evidence="3 4">
    <name type="scientific">Haloquadratum walsbyi J07HQW1</name>
    <dbReference type="NCBI Taxonomy" id="1238424"/>
    <lineage>
        <taxon>Archaea</taxon>
        <taxon>Methanobacteriati</taxon>
        <taxon>Methanobacteriota</taxon>
        <taxon>Stenosarchaea group</taxon>
        <taxon>Halobacteria</taxon>
        <taxon>Halobacteriales</taxon>
        <taxon>Haloferacaceae</taxon>
        <taxon>Haloquadratum</taxon>
    </lineage>
</organism>
<dbReference type="InterPro" id="IPR055709">
    <property type="entry name" value="DUF7285"/>
</dbReference>
<protein>
    <submittedName>
        <fullName evidence="3">Uncharacterized protein</fullName>
    </submittedName>
</protein>
<evidence type="ECO:0000313" key="4">
    <source>
        <dbReference type="Proteomes" id="UP000030649"/>
    </source>
</evidence>
<evidence type="ECO:0000256" key="2">
    <source>
        <dbReference type="SAM" id="Phobius"/>
    </source>
</evidence>
<evidence type="ECO:0000313" key="3">
    <source>
        <dbReference type="EMBL" id="ERG90390.1"/>
    </source>
</evidence>
<keyword evidence="2" id="KW-1133">Transmembrane helix</keyword>
<name>U1N1R0_9EURY</name>
<feature type="transmembrane region" description="Helical" evidence="2">
    <location>
        <begin position="40"/>
        <end position="59"/>
    </location>
</feature>
<keyword evidence="2" id="KW-0812">Transmembrane</keyword>
<proteinExistence type="predicted"/>
<dbReference type="EMBL" id="KE356560">
    <property type="protein sequence ID" value="ERG90390.1"/>
    <property type="molecule type" value="Genomic_DNA"/>
</dbReference>
<dbReference type="Pfam" id="PF23956">
    <property type="entry name" value="DUF7285"/>
    <property type="match status" value="1"/>
</dbReference>
<accession>U1N1R0</accession>
<keyword evidence="2" id="KW-0472">Membrane</keyword>
<dbReference type="STRING" id="1238424.J07HQW1_00411"/>
<reference evidence="3 4" key="1">
    <citation type="journal article" date="2013" name="PLoS ONE">
        <title>Assembly-driven community genomics of a hypersaline microbial ecosystem.</title>
        <authorList>
            <person name="Podell S."/>
            <person name="Ugalde J.A."/>
            <person name="Narasingarao P."/>
            <person name="Banfield J.F."/>
            <person name="Heidelberg K.B."/>
            <person name="Allen E.E."/>
        </authorList>
    </citation>
    <scope>NUCLEOTIDE SEQUENCE [LARGE SCALE GENOMIC DNA]</scope>
    <source>
        <strain evidence="4">J07HQW1</strain>
    </source>
</reference>
<dbReference type="AlphaFoldDB" id="U1N1R0"/>
<dbReference type="Proteomes" id="UP000030649">
    <property type="component" value="Unassembled WGS sequence"/>
</dbReference>
<dbReference type="HOGENOM" id="CLU_135432_0_0_2"/>
<sequence length="167" mass="18122">MRPRRSLLSLFRSVLSIDTAISRFHLDSHTDSNQCRAQTSPIVALIALFVVCVGVSLYATTLTDIFQSTSDRELAGPTADRIIDIHAPGGVLDPTQVNVTPTSGSTSIPHGYQTNISIHTDSQKWQYGPHPPSHDTDSTNTDSVTRSIGVAVNSGVDWGIIIVRVWQ</sequence>
<feature type="region of interest" description="Disordered" evidence="1">
    <location>
        <begin position="122"/>
        <end position="142"/>
    </location>
</feature>
<evidence type="ECO:0000256" key="1">
    <source>
        <dbReference type="SAM" id="MobiDB-lite"/>
    </source>
</evidence>